<dbReference type="EMBL" id="FMTS01000001">
    <property type="protein sequence ID" value="SCW44997.1"/>
    <property type="molecule type" value="Genomic_DNA"/>
</dbReference>
<evidence type="ECO:0000259" key="4">
    <source>
        <dbReference type="Pfam" id="PF00534"/>
    </source>
</evidence>
<dbReference type="RefSeq" id="WP_245678866.1">
    <property type="nucleotide sequence ID" value="NZ_CBCRYE010000001.1"/>
</dbReference>
<dbReference type="InterPro" id="IPR001296">
    <property type="entry name" value="Glyco_trans_1"/>
</dbReference>
<dbReference type="Gene3D" id="3.40.50.2000">
    <property type="entry name" value="Glycogen Phosphorylase B"/>
    <property type="match status" value="2"/>
</dbReference>
<keyword evidence="2" id="KW-0328">Glycosyltransferase</keyword>
<evidence type="ECO:0000256" key="2">
    <source>
        <dbReference type="ARBA" id="ARBA00022676"/>
    </source>
</evidence>
<sequence length="386" mass="42893">MPKPTFTATVLQVVPELDTGGVEQTVVDISEAIIAAGGRSMVATKGGRLEERLLKKGATVIHMPVHSKNPFVQWQNKSTLRRLIRAEKVDIVHVRSRAPAMAAIGAAKAEGIRSVATYAGIYNARSGLKRWYNSQMTRADMIIANSDFTRAHILKTYAGLSPDKVISIPRGIDMKRFDPEAFDVRKIMKMEESWGVLSGDGRIRFLLAGRLTKWKGQALVVEAANMLRHEDIDNFMIIMVGDDQGRSEYTKTLKDSIHKYGLEERIKLVGHCDDMPSAYTACHYALAPSLEPEAFGRTAVEPQAMQRPPLAANHGATVETVLPGETGWLVKPGDAHAWADAMKTAITLPEEDRFEMGHQGRERVREQYGLPLMCQRTLDIYRSLLT</sequence>
<dbReference type="SUPFAM" id="SSF53756">
    <property type="entry name" value="UDP-Glycosyltransferase/glycogen phosphorylase"/>
    <property type="match status" value="1"/>
</dbReference>
<feature type="domain" description="Glycosyltransferase subfamily 4-like N-terminal" evidence="5">
    <location>
        <begin position="20"/>
        <end position="176"/>
    </location>
</feature>
<dbReference type="STRING" id="260084.SAMN02927928_1316"/>
<dbReference type="AlphaFoldDB" id="A0A1G4QKK2"/>
<protein>
    <submittedName>
        <fullName evidence="6">Glycosyltransferase involved in cell wall bisynthesis</fullName>
    </submittedName>
</protein>
<evidence type="ECO:0000256" key="1">
    <source>
        <dbReference type="ARBA" id="ARBA00009481"/>
    </source>
</evidence>
<gene>
    <name evidence="6" type="ORF">SAMN02927928_1316</name>
</gene>
<dbReference type="GO" id="GO:0016757">
    <property type="term" value="F:glycosyltransferase activity"/>
    <property type="evidence" value="ECO:0007669"/>
    <property type="project" value="UniProtKB-KW"/>
</dbReference>
<organism evidence="6 7">
    <name type="scientific">Asticcacaulis taihuensis</name>
    <dbReference type="NCBI Taxonomy" id="260084"/>
    <lineage>
        <taxon>Bacteria</taxon>
        <taxon>Pseudomonadati</taxon>
        <taxon>Pseudomonadota</taxon>
        <taxon>Alphaproteobacteria</taxon>
        <taxon>Caulobacterales</taxon>
        <taxon>Caulobacteraceae</taxon>
        <taxon>Asticcacaulis</taxon>
    </lineage>
</organism>
<accession>A0A1G4QKK2</accession>
<dbReference type="InterPro" id="IPR028098">
    <property type="entry name" value="Glyco_trans_4-like_N"/>
</dbReference>
<proteinExistence type="inferred from homology"/>
<feature type="domain" description="Glycosyl transferase family 1" evidence="4">
    <location>
        <begin position="198"/>
        <end position="362"/>
    </location>
</feature>
<dbReference type="Proteomes" id="UP000199150">
    <property type="component" value="Unassembled WGS sequence"/>
</dbReference>
<reference evidence="7" key="1">
    <citation type="submission" date="2016-10" db="EMBL/GenBank/DDBJ databases">
        <authorList>
            <person name="Varghese N."/>
            <person name="Submissions S."/>
        </authorList>
    </citation>
    <scope>NUCLEOTIDE SEQUENCE [LARGE SCALE GENOMIC DNA]</scope>
    <source>
        <strain evidence="7">CGMCC 1.3431</strain>
    </source>
</reference>
<evidence type="ECO:0000313" key="6">
    <source>
        <dbReference type="EMBL" id="SCW44997.1"/>
    </source>
</evidence>
<evidence type="ECO:0000256" key="3">
    <source>
        <dbReference type="ARBA" id="ARBA00022679"/>
    </source>
</evidence>
<evidence type="ECO:0000313" key="7">
    <source>
        <dbReference type="Proteomes" id="UP000199150"/>
    </source>
</evidence>
<comment type="similarity">
    <text evidence="1">Belongs to the glycosyltransferase group 1 family. Glycosyltransferase 4 subfamily.</text>
</comment>
<keyword evidence="7" id="KW-1185">Reference proteome</keyword>
<evidence type="ECO:0000259" key="5">
    <source>
        <dbReference type="Pfam" id="PF13439"/>
    </source>
</evidence>
<dbReference type="PANTHER" id="PTHR12526">
    <property type="entry name" value="GLYCOSYLTRANSFERASE"/>
    <property type="match status" value="1"/>
</dbReference>
<dbReference type="CDD" id="cd03819">
    <property type="entry name" value="GT4_WavL-like"/>
    <property type="match status" value="1"/>
</dbReference>
<dbReference type="PANTHER" id="PTHR12526:SF640">
    <property type="entry name" value="COLANIC ACID BIOSYNTHESIS GLYCOSYLTRANSFERASE WCAL-RELATED"/>
    <property type="match status" value="1"/>
</dbReference>
<keyword evidence="3 6" id="KW-0808">Transferase</keyword>
<dbReference type="Pfam" id="PF00534">
    <property type="entry name" value="Glycos_transf_1"/>
    <property type="match status" value="1"/>
</dbReference>
<name>A0A1G4QKK2_9CAUL</name>
<dbReference type="Pfam" id="PF13439">
    <property type="entry name" value="Glyco_transf_4"/>
    <property type="match status" value="1"/>
</dbReference>